<evidence type="ECO:0000313" key="6">
    <source>
        <dbReference type="Proteomes" id="UP000722791"/>
    </source>
</evidence>
<dbReference type="GO" id="GO:0038023">
    <property type="term" value="F:signaling receptor activity"/>
    <property type="evidence" value="ECO:0007669"/>
    <property type="project" value="TreeGrafter"/>
</dbReference>
<dbReference type="AlphaFoldDB" id="A0A8J4LMD3"/>
<dbReference type="GO" id="GO:0009744">
    <property type="term" value="P:response to sucrose"/>
    <property type="evidence" value="ECO:0007669"/>
    <property type="project" value="UniProtKB-ARBA"/>
</dbReference>
<dbReference type="Pfam" id="PF03006">
    <property type="entry name" value="HlyIII"/>
    <property type="match status" value="1"/>
</dbReference>
<evidence type="ECO:0000256" key="1">
    <source>
        <dbReference type="ARBA" id="ARBA00004141"/>
    </source>
</evidence>
<dbReference type="OrthoDB" id="529367at2759"/>
<protein>
    <submittedName>
        <fullName evidence="5">Uncharacterized protein</fullName>
    </submittedName>
</protein>
<reference evidence="5" key="1">
    <citation type="journal article" date="2021" name="Proc. Natl. Acad. Sci. U.S.A.">
        <title>Three genomes in the algal genus Volvox reveal the fate of a haploid sex-determining region after a transition to homothallism.</title>
        <authorList>
            <person name="Yamamoto K."/>
            <person name="Hamaji T."/>
            <person name="Kawai-Toyooka H."/>
            <person name="Matsuzaki R."/>
            <person name="Takahashi F."/>
            <person name="Nishimura Y."/>
            <person name="Kawachi M."/>
            <person name="Noguchi H."/>
            <person name="Minakuchi Y."/>
            <person name="Umen J.G."/>
            <person name="Toyoda A."/>
            <person name="Nozaki H."/>
        </authorList>
    </citation>
    <scope>NUCLEOTIDE SEQUENCE</scope>
    <source>
        <strain evidence="5">NIES-3785</strain>
    </source>
</reference>
<dbReference type="GO" id="GO:0016020">
    <property type="term" value="C:membrane"/>
    <property type="evidence" value="ECO:0007669"/>
    <property type="project" value="UniProtKB-SubCell"/>
</dbReference>
<keyword evidence="4" id="KW-0472">Membrane</keyword>
<dbReference type="InterPro" id="IPR004254">
    <property type="entry name" value="AdipoR/HlyIII-related"/>
</dbReference>
<comment type="subcellular location">
    <subcellularLocation>
        <location evidence="1">Membrane</location>
        <topology evidence="1">Multi-pass membrane protein</topology>
    </subcellularLocation>
</comment>
<evidence type="ECO:0000313" key="5">
    <source>
        <dbReference type="EMBL" id="GIM02842.1"/>
    </source>
</evidence>
<name>A0A8J4LMD3_9CHLO</name>
<dbReference type="EMBL" id="BNCQ01000012">
    <property type="protein sequence ID" value="GIM02842.1"/>
    <property type="molecule type" value="Genomic_DNA"/>
</dbReference>
<evidence type="ECO:0000256" key="2">
    <source>
        <dbReference type="ARBA" id="ARBA00022692"/>
    </source>
</evidence>
<organism evidence="5 6">
    <name type="scientific">Volvox reticuliferus</name>
    <dbReference type="NCBI Taxonomy" id="1737510"/>
    <lineage>
        <taxon>Eukaryota</taxon>
        <taxon>Viridiplantae</taxon>
        <taxon>Chlorophyta</taxon>
        <taxon>core chlorophytes</taxon>
        <taxon>Chlorophyceae</taxon>
        <taxon>CS clade</taxon>
        <taxon>Chlamydomonadales</taxon>
        <taxon>Volvocaceae</taxon>
        <taxon>Volvox</taxon>
    </lineage>
</organism>
<keyword evidence="2" id="KW-0812">Transmembrane</keyword>
<sequence length="369" mass="41762">MVAETHLDLQRGELPCSNGTSAEVCSTRCVISRPWPASPLKLRPNQGDLTLCEDGKYRTLNSEDDCRKYPVRAPLVIGLASEEVEPWQRFPFLKHGYRRGGSYYECLQSLFTLHNETVNAWTTLLSVIVGLVLFVDTVSNLRCSWLDFSPFLVAWIGQTLHGPLSCGYHTFLCMSPTIANRWRKLDLTFILVLNTCATYALSYFTFGFYLSVLWTTLVGLAAALGIRRVRALQPWQQLDRRRIVSMIGLTCMGYYVPLVVRGLVALTLEGKIWPELGIALVVLGCHITGAIVYATHWPQRFFPGVFDMAGFSHNLMHILCFTAYNCAYPYLSYMYSQRTEWWATLQHAAAGEVGPATVVPWRLSQHDWT</sequence>
<dbReference type="PANTHER" id="PTHR20855:SF136">
    <property type="match status" value="1"/>
</dbReference>
<dbReference type="PANTHER" id="PTHR20855">
    <property type="entry name" value="ADIPOR/PROGESTIN RECEPTOR-RELATED"/>
    <property type="match status" value="1"/>
</dbReference>
<comment type="caution">
    <text evidence="5">The sequence shown here is derived from an EMBL/GenBank/DDBJ whole genome shotgun (WGS) entry which is preliminary data.</text>
</comment>
<evidence type="ECO:0000256" key="3">
    <source>
        <dbReference type="ARBA" id="ARBA00022989"/>
    </source>
</evidence>
<keyword evidence="3" id="KW-1133">Transmembrane helix</keyword>
<evidence type="ECO:0000256" key="4">
    <source>
        <dbReference type="ARBA" id="ARBA00023136"/>
    </source>
</evidence>
<gene>
    <name evidence="5" type="ORF">Vretimale_7671</name>
</gene>
<proteinExistence type="predicted"/>
<dbReference type="Proteomes" id="UP000722791">
    <property type="component" value="Unassembled WGS sequence"/>
</dbReference>
<accession>A0A8J4LMD3</accession>